<dbReference type="GO" id="GO:0098719">
    <property type="term" value="P:sodium ion import across plasma membrane"/>
    <property type="evidence" value="ECO:0007669"/>
    <property type="project" value="TreeGrafter"/>
</dbReference>
<evidence type="ECO:0000256" key="11">
    <source>
        <dbReference type="SAM" id="Phobius"/>
    </source>
</evidence>
<evidence type="ECO:0000256" key="9">
    <source>
        <dbReference type="ARBA" id="ARBA00023201"/>
    </source>
</evidence>
<accession>A0A657IVB0</accession>
<sequence length="195" mass="20202">MLGVEIVIALGVAILLGQMTATRVRLAPPIVLMVFGVAMNLIPSLRQVGLPAEIVLVVFLPILLYWDSLNTSVREIRRVLRGVILNGTLLVVFTAAAVALVARACGLSWGTAWLIGAAVAPTDATAVSVLGRGLSRRATTVLKAESLINDGTALVVFALAVEVASGRVTSPGVTPAGCSPSPSSAEPRSDWPWAG</sequence>
<dbReference type="InterPro" id="IPR018422">
    <property type="entry name" value="Cation/H_exchanger_CPA1"/>
</dbReference>
<dbReference type="GO" id="GO:0015385">
    <property type="term" value="F:sodium:proton antiporter activity"/>
    <property type="evidence" value="ECO:0007669"/>
    <property type="project" value="InterPro"/>
</dbReference>
<dbReference type="Proteomes" id="UP000092021">
    <property type="component" value="Unassembled WGS sequence"/>
</dbReference>
<keyword evidence="2" id="KW-0813">Transport</keyword>
<protein>
    <recommendedName>
        <fullName evidence="12">Cation/H+ exchanger transmembrane domain-containing protein</fullName>
    </recommendedName>
</protein>
<keyword evidence="6" id="KW-0915">Sodium</keyword>
<dbReference type="InterPro" id="IPR006153">
    <property type="entry name" value="Cation/H_exchanger_TM"/>
</dbReference>
<keyword evidence="7" id="KW-0406">Ion transport</keyword>
<evidence type="ECO:0000256" key="2">
    <source>
        <dbReference type="ARBA" id="ARBA00022448"/>
    </source>
</evidence>
<dbReference type="Gene3D" id="6.10.140.1330">
    <property type="match status" value="1"/>
</dbReference>
<dbReference type="AlphaFoldDB" id="A0A657IVB0"/>
<feature type="transmembrane region" description="Helical" evidence="11">
    <location>
        <begin position="79"/>
        <end position="101"/>
    </location>
</feature>
<comment type="subcellular location">
    <subcellularLocation>
        <location evidence="1">Cell membrane</location>
        <topology evidence="1">Multi-pass membrane protein</topology>
    </subcellularLocation>
</comment>
<feature type="transmembrane region" description="Helical" evidence="11">
    <location>
        <begin position="50"/>
        <end position="67"/>
    </location>
</feature>
<keyword evidence="3" id="KW-1003">Cell membrane</keyword>
<name>A0A657IVB0_9MICC</name>
<dbReference type="GO" id="GO:0005886">
    <property type="term" value="C:plasma membrane"/>
    <property type="evidence" value="ECO:0007669"/>
    <property type="project" value="UniProtKB-SubCell"/>
</dbReference>
<organism evidence="13 14">
    <name type="scientific">Rothia kristinae</name>
    <dbReference type="NCBI Taxonomy" id="37923"/>
    <lineage>
        <taxon>Bacteria</taxon>
        <taxon>Bacillati</taxon>
        <taxon>Actinomycetota</taxon>
        <taxon>Actinomycetes</taxon>
        <taxon>Micrococcales</taxon>
        <taxon>Micrococcaceae</taxon>
        <taxon>Rothia</taxon>
    </lineage>
</organism>
<dbReference type="Pfam" id="PF00999">
    <property type="entry name" value="Na_H_Exchanger"/>
    <property type="match status" value="1"/>
</dbReference>
<dbReference type="GO" id="GO:0015386">
    <property type="term" value="F:potassium:proton antiporter activity"/>
    <property type="evidence" value="ECO:0007669"/>
    <property type="project" value="TreeGrafter"/>
</dbReference>
<keyword evidence="8 11" id="KW-0472">Membrane</keyword>
<keyword evidence="9" id="KW-0739">Sodium transport</keyword>
<keyword evidence="5 11" id="KW-1133">Transmembrane helix</keyword>
<evidence type="ECO:0000313" key="13">
    <source>
        <dbReference type="EMBL" id="OAX56897.1"/>
    </source>
</evidence>
<evidence type="ECO:0000256" key="7">
    <source>
        <dbReference type="ARBA" id="ARBA00023065"/>
    </source>
</evidence>
<feature type="domain" description="Cation/H+ exchanger transmembrane" evidence="12">
    <location>
        <begin position="13"/>
        <end position="168"/>
    </location>
</feature>
<feature type="region of interest" description="Disordered" evidence="10">
    <location>
        <begin position="169"/>
        <end position="195"/>
    </location>
</feature>
<reference evidence="13 14" key="1">
    <citation type="submission" date="2016-04" db="EMBL/GenBank/DDBJ databases">
        <title>Identification of putative biosynthetic pathways for the production of bioactive secondary metabolites by the marine actinomycete Kocuria kristinae RUTW2-3.</title>
        <authorList>
            <person name="Waterworth S.C."/>
            <person name="Walmsley T.A."/>
            <person name="Matongo T."/>
            <person name="Davies-Coleman M.T."/>
            <person name="Dorrington R.A."/>
        </authorList>
    </citation>
    <scope>NUCLEOTIDE SEQUENCE [LARGE SCALE GENOMIC DNA]</scope>
    <source>
        <strain evidence="13 14">RUTW4-5</strain>
    </source>
</reference>
<comment type="caution">
    <text evidence="13">The sequence shown here is derived from an EMBL/GenBank/DDBJ whole genome shotgun (WGS) entry which is preliminary data.</text>
</comment>
<dbReference type="EMBL" id="LWGZ01000809">
    <property type="protein sequence ID" value="OAX56897.1"/>
    <property type="molecule type" value="Genomic_DNA"/>
</dbReference>
<gene>
    <name evidence="13" type="ORF">A5N15_09100</name>
</gene>
<evidence type="ECO:0000256" key="6">
    <source>
        <dbReference type="ARBA" id="ARBA00023053"/>
    </source>
</evidence>
<proteinExistence type="predicted"/>
<evidence type="ECO:0000256" key="4">
    <source>
        <dbReference type="ARBA" id="ARBA00022692"/>
    </source>
</evidence>
<evidence type="ECO:0000313" key="14">
    <source>
        <dbReference type="Proteomes" id="UP000092021"/>
    </source>
</evidence>
<evidence type="ECO:0000256" key="5">
    <source>
        <dbReference type="ARBA" id="ARBA00022989"/>
    </source>
</evidence>
<feature type="transmembrane region" description="Helical" evidence="11">
    <location>
        <begin position="107"/>
        <end position="130"/>
    </location>
</feature>
<dbReference type="GO" id="GO:0051453">
    <property type="term" value="P:regulation of intracellular pH"/>
    <property type="evidence" value="ECO:0007669"/>
    <property type="project" value="TreeGrafter"/>
</dbReference>
<evidence type="ECO:0000256" key="10">
    <source>
        <dbReference type="SAM" id="MobiDB-lite"/>
    </source>
</evidence>
<dbReference type="PANTHER" id="PTHR10110:SF86">
    <property type="entry name" value="SODIUM_HYDROGEN EXCHANGER 7"/>
    <property type="match status" value="1"/>
</dbReference>
<evidence type="ECO:0000256" key="1">
    <source>
        <dbReference type="ARBA" id="ARBA00004651"/>
    </source>
</evidence>
<evidence type="ECO:0000259" key="12">
    <source>
        <dbReference type="Pfam" id="PF00999"/>
    </source>
</evidence>
<dbReference type="PANTHER" id="PTHR10110">
    <property type="entry name" value="SODIUM/HYDROGEN EXCHANGER"/>
    <property type="match status" value="1"/>
</dbReference>
<evidence type="ECO:0000256" key="3">
    <source>
        <dbReference type="ARBA" id="ARBA00022475"/>
    </source>
</evidence>
<evidence type="ECO:0000256" key="8">
    <source>
        <dbReference type="ARBA" id="ARBA00023136"/>
    </source>
</evidence>
<keyword evidence="4 11" id="KW-0812">Transmembrane</keyword>